<name>A0A2T2WN26_9FIRM</name>
<feature type="domain" description="Solute-binding protein family 5" evidence="6">
    <location>
        <begin position="91"/>
        <end position="485"/>
    </location>
</feature>
<dbReference type="GO" id="GO:0030313">
    <property type="term" value="C:cell envelope"/>
    <property type="evidence" value="ECO:0007669"/>
    <property type="project" value="UniProtKB-SubCell"/>
</dbReference>
<dbReference type="SUPFAM" id="SSF53850">
    <property type="entry name" value="Periplasmic binding protein-like II"/>
    <property type="match status" value="1"/>
</dbReference>
<dbReference type="GO" id="GO:0042597">
    <property type="term" value="C:periplasmic space"/>
    <property type="evidence" value="ECO:0007669"/>
    <property type="project" value="UniProtKB-ARBA"/>
</dbReference>
<dbReference type="EMBL" id="PXYV01000004">
    <property type="protein sequence ID" value="PSR23641.1"/>
    <property type="molecule type" value="Genomic_DNA"/>
</dbReference>
<dbReference type="GO" id="GO:1904680">
    <property type="term" value="F:peptide transmembrane transporter activity"/>
    <property type="evidence" value="ECO:0007669"/>
    <property type="project" value="TreeGrafter"/>
</dbReference>
<dbReference type="PANTHER" id="PTHR30290">
    <property type="entry name" value="PERIPLASMIC BINDING COMPONENT OF ABC TRANSPORTER"/>
    <property type="match status" value="1"/>
</dbReference>
<accession>A0A2T2WN26</accession>
<evidence type="ECO:0000256" key="4">
    <source>
        <dbReference type="ARBA" id="ARBA00022729"/>
    </source>
</evidence>
<dbReference type="GO" id="GO:0043190">
    <property type="term" value="C:ATP-binding cassette (ABC) transporter complex"/>
    <property type="evidence" value="ECO:0007669"/>
    <property type="project" value="InterPro"/>
</dbReference>
<comment type="subcellular location">
    <subcellularLocation>
        <location evidence="1">Cell envelope</location>
    </subcellularLocation>
</comment>
<protein>
    <submittedName>
        <fullName evidence="7">ABC transporter substrate-binding protein</fullName>
    </submittedName>
</protein>
<dbReference type="PANTHER" id="PTHR30290:SF10">
    <property type="entry name" value="PERIPLASMIC OLIGOPEPTIDE-BINDING PROTEIN-RELATED"/>
    <property type="match status" value="1"/>
</dbReference>
<evidence type="ECO:0000313" key="8">
    <source>
        <dbReference type="Proteomes" id="UP000241848"/>
    </source>
</evidence>
<dbReference type="GO" id="GO:0015833">
    <property type="term" value="P:peptide transport"/>
    <property type="evidence" value="ECO:0007669"/>
    <property type="project" value="TreeGrafter"/>
</dbReference>
<dbReference type="InterPro" id="IPR039424">
    <property type="entry name" value="SBP_5"/>
</dbReference>
<dbReference type="AlphaFoldDB" id="A0A2T2WN26"/>
<gene>
    <name evidence="7" type="ORF">C7B45_02415</name>
</gene>
<evidence type="ECO:0000256" key="3">
    <source>
        <dbReference type="ARBA" id="ARBA00022448"/>
    </source>
</evidence>
<dbReference type="PIRSF" id="PIRSF002741">
    <property type="entry name" value="MppA"/>
    <property type="match status" value="1"/>
</dbReference>
<evidence type="ECO:0000256" key="1">
    <source>
        <dbReference type="ARBA" id="ARBA00004196"/>
    </source>
</evidence>
<feature type="signal peptide" evidence="5">
    <location>
        <begin position="1"/>
        <end position="23"/>
    </location>
</feature>
<comment type="similarity">
    <text evidence="2">Belongs to the bacterial solute-binding protein 5 family.</text>
</comment>
<reference evidence="7 8" key="1">
    <citation type="journal article" date="2014" name="BMC Genomics">
        <title>Comparison of environmental and isolate Sulfobacillus genomes reveals diverse carbon, sulfur, nitrogen, and hydrogen metabolisms.</title>
        <authorList>
            <person name="Justice N.B."/>
            <person name="Norman A."/>
            <person name="Brown C.T."/>
            <person name="Singh A."/>
            <person name="Thomas B.C."/>
            <person name="Banfield J.F."/>
        </authorList>
    </citation>
    <scope>NUCLEOTIDE SEQUENCE [LARGE SCALE GENOMIC DNA]</scope>
    <source>
        <strain evidence="7">AMDSBA3</strain>
    </source>
</reference>
<evidence type="ECO:0000256" key="2">
    <source>
        <dbReference type="ARBA" id="ARBA00005695"/>
    </source>
</evidence>
<keyword evidence="3" id="KW-0813">Transport</keyword>
<evidence type="ECO:0000259" key="6">
    <source>
        <dbReference type="Pfam" id="PF00496"/>
    </source>
</evidence>
<evidence type="ECO:0000313" key="7">
    <source>
        <dbReference type="EMBL" id="PSR23641.1"/>
    </source>
</evidence>
<dbReference type="Gene3D" id="3.10.105.10">
    <property type="entry name" value="Dipeptide-binding Protein, Domain 3"/>
    <property type="match status" value="1"/>
</dbReference>
<comment type="caution">
    <text evidence="7">The sequence shown here is derived from an EMBL/GenBank/DDBJ whole genome shotgun (WGS) entry which is preliminary data.</text>
</comment>
<evidence type="ECO:0000256" key="5">
    <source>
        <dbReference type="SAM" id="SignalP"/>
    </source>
</evidence>
<dbReference type="InterPro" id="IPR030678">
    <property type="entry name" value="Peptide/Ni-bd"/>
</dbReference>
<dbReference type="Proteomes" id="UP000241848">
    <property type="component" value="Unassembled WGS sequence"/>
</dbReference>
<organism evidence="7 8">
    <name type="scientific">Sulfobacillus acidophilus</name>
    <dbReference type="NCBI Taxonomy" id="53633"/>
    <lineage>
        <taxon>Bacteria</taxon>
        <taxon>Bacillati</taxon>
        <taxon>Bacillota</taxon>
        <taxon>Clostridia</taxon>
        <taxon>Eubacteriales</taxon>
        <taxon>Clostridiales Family XVII. Incertae Sedis</taxon>
        <taxon>Sulfobacillus</taxon>
    </lineage>
</organism>
<dbReference type="Gene3D" id="3.40.190.10">
    <property type="entry name" value="Periplasmic binding protein-like II"/>
    <property type="match status" value="1"/>
</dbReference>
<dbReference type="Pfam" id="PF00496">
    <property type="entry name" value="SBP_bac_5"/>
    <property type="match status" value="1"/>
</dbReference>
<sequence length="575" mass="62698">MLKRSIAFVGASSLALLSASGWAASGVTVASRSAGTDTIVMATAALQAPNWFFPIMSDTGDTLQNAQLQGLMYKPLIFVTSQDTVDYARSVASKITVNKASTQFTITLGNKYKWSNGQPITAQDVVFTWDVIKAASEKHTPWAYANVGTGGVPTAWKSVVATGAKTVVVTTTHPYNRLRFIIDGLGQLTPMPMSVWDKYPKNMDKELQFMASVANSPSNPVYHVVDGPYKFLKMVPNDYWEFVPNPAYGGHQSHIKAFVLQYETSTAAEFEALKEGTVNVGYLPNSSWDARNQLTNDVVHPIYFLGFTYMPINMNRHAPNGLGPVFRQLYIRQALQMGVNEPGMIKDIFHGEATQSYGPVASLPQSQFASPATATAAYPFNPARGKKLLEAHGWKDVRGVMTKGKLRLAFMVTYISGSPTITDQMELLKSDWAQEGIDATLRPEPLVDVDMNQTIDPTQWSIEGPYNWTWGPFFPSGEQLFGTGGGSNNGGYSNATTNAILAAGAKPLNAAKTLADLYAYEKNVRQQNPVLFLPWPAGSYSVQGDYLTYAKNVQGVVSTASSSGLIYPNYWTVSG</sequence>
<keyword evidence="4 5" id="KW-0732">Signal</keyword>
<feature type="chain" id="PRO_5039164163" evidence="5">
    <location>
        <begin position="24"/>
        <end position="575"/>
    </location>
</feature>
<dbReference type="InterPro" id="IPR000914">
    <property type="entry name" value="SBP_5_dom"/>
</dbReference>
<proteinExistence type="inferred from homology"/>